<evidence type="ECO:0000256" key="11">
    <source>
        <dbReference type="ARBA" id="ARBA00036904"/>
    </source>
</evidence>
<gene>
    <name evidence="20" type="ORF">J2T55_000257</name>
</gene>
<comment type="caution">
    <text evidence="20">The sequence shown here is derived from an EMBL/GenBank/DDBJ whole genome shotgun (WGS) entry which is preliminary data.</text>
</comment>
<dbReference type="Gene3D" id="3.90.79.10">
    <property type="entry name" value="Nucleoside Triphosphate Pyrophosphohydrolase"/>
    <property type="match status" value="1"/>
</dbReference>
<dbReference type="InterPro" id="IPR029119">
    <property type="entry name" value="MutY_C"/>
</dbReference>
<evidence type="ECO:0000256" key="17">
    <source>
        <dbReference type="PIRSR" id="PIRSR603561-1"/>
    </source>
</evidence>
<feature type="binding site" evidence="18">
    <location>
        <position position="39"/>
    </location>
    <ligand>
        <name>Mg(2+)</name>
        <dbReference type="ChEBI" id="CHEBI:18420"/>
    </ligand>
</feature>
<evidence type="ECO:0000256" key="5">
    <source>
        <dbReference type="ARBA" id="ARBA00022723"/>
    </source>
</evidence>
<keyword evidence="4" id="KW-0235">DNA replication</keyword>
<dbReference type="Gene3D" id="3.20.20.70">
    <property type="entry name" value="Aldolase class I"/>
    <property type="match status" value="1"/>
</dbReference>
<dbReference type="PANTHER" id="PTHR47707">
    <property type="entry name" value="8-OXO-DGTP DIPHOSPHATASE"/>
    <property type="match status" value="1"/>
</dbReference>
<keyword evidence="5 18" id="KW-0479">Metal-binding</keyword>
<evidence type="ECO:0000256" key="3">
    <source>
        <dbReference type="ARBA" id="ARBA00022457"/>
    </source>
</evidence>
<keyword evidence="3" id="KW-0515">Mutator protein</keyword>
<dbReference type="GO" id="GO:0009228">
    <property type="term" value="P:thiamine biosynthetic process"/>
    <property type="evidence" value="ECO:0007669"/>
    <property type="project" value="UniProtKB-KW"/>
</dbReference>
<dbReference type="InterPro" id="IPR036206">
    <property type="entry name" value="ThiamineP_synth_sf"/>
</dbReference>
<dbReference type="PROSITE" id="PS51462">
    <property type="entry name" value="NUDIX"/>
    <property type="match status" value="1"/>
</dbReference>
<evidence type="ECO:0000256" key="7">
    <source>
        <dbReference type="ARBA" id="ARBA00022801"/>
    </source>
</evidence>
<evidence type="ECO:0000256" key="12">
    <source>
        <dbReference type="ARBA" id="ARBA00038905"/>
    </source>
</evidence>
<dbReference type="CDD" id="cd00564">
    <property type="entry name" value="TMP_TenI"/>
    <property type="match status" value="1"/>
</dbReference>
<dbReference type="GO" id="GO:0006260">
    <property type="term" value="P:DNA replication"/>
    <property type="evidence" value="ECO:0007669"/>
    <property type="project" value="UniProtKB-KW"/>
</dbReference>
<feature type="binding site" evidence="17">
    <location>
        <position position="30"/>
    </location>
    <ligand>
        <name>8-oxo-dGTP</name>
        <dbReference type="ChEBI" id="CHEBI:77896"/>
    </ligand>
</feature>
<dbReference type="FunFam" id="3.90.79.10:FF:000014">
    <property type="entry name" value="8-oxo-dGTP diphosphatase MutT"/>
    <property type="match status" value="1"/>
</dbReference>
<evidence type="ECO:0000256" key="15">
    <source>
        <dbReference type="ARBA" id="ARBA00041979"/>
    </source>
</evidence>
<dbReference type="GO" id="GO:0044715">
    <property type="term" value="F:8-oxo-dGDP phosphatase activity"/>
    <property type="evidence" value="ECO:0007669"/>
    <property type="project" value="TreeGrafter"/>
</dbReference>
<evidence type="ECO:0000256" key="13">
    <source>
        <dbReference type="ARBA" id="ARBA00040794"/>
    </source>
</evidence>
<comment type="cofactor">
    <cofactor evidence="1 18">
        <name>Mg(2+)</name>
        <dbReference type="ChEBI" id="CHEBI:18420"/>
    </cofactor>
</comment>
<dbReference type="InterPro" id="IPR047127">
    <property type="entry name" value="MutT-like"/>
</dbReference>
<feature type="binding site" evidence="17">
    <location>
        <begin position="36"/>
        <end position="39"/>
    </location>
    <ligand>
        <name>8-oxo-dGTP</name>
        <dbReference type="ChEBI" id="CHEBI:77896"/>
    </ligand>
</feature>
<evidence type="ECO:0000256" key="1">
    <source>
        <dbReference type="ARBA" id="ARBA00001946"/>
    </source>
</evidence>
<comment type="catalytic activity">
    <reaction evidence="10">
        <text>8-oxo-dGTP + H2O = 8-oxo-dGMP + diphosphate + H(+)</text>
        <dbReference type="Rhea" id="RHEA:31575"/>
        <dbReference type="ChEBI" id="CHEBI:15377"/>
        <dbReference type="ChEBI" id="CHEBI:15378"/>
        <dbReference type="ChEBI" id="CHEBI:33019"/>
        <dbReference type="ChEBI" id="CHEBI:63224"/>
        <dbReference type="ChEBI" id="CHEBI:77896"/>
        <dbReference type="EC" id="3.6.1.55"/>
    </reaction>
</comment>
<dbReference type="SUPFAM" id="SSF51391">
    <property type="entry name" value="Thiamin phosphate synthase"/>
    <property type="match status" value="1"/>
</dbReference>
<reference evidence="20" key="1">
    <citation type="submission" date="2022-08" db="EMBL/GenBank/DDBJ databases">
        <title>Genomic Encyclopedia of Type Strains, Phase III (KMG-III): the genomes of soil and plant-associated and newly described type strains.</title>
        <authorList>
            <person name="Whitman W."/>
        </authorList>
    </citation>
    <scope>NUCLEOTIDE SEQUENCE</scope>
    <source>
        <strain evidence="20">HMT 1</strain>
    </source>
</reference>
<evidence type="ECO:0000256" key="4">
    <source>
        <dbReference type="ARBA" id="ARBA00022705"/>
    </source>
</evidence>
<evidence type="ECO:0000256" key="2">
    <source>
        <dbReference type="ARBA" id="ARBA00005582"/>
    </source>
</evidence>
<protein>
    <recommendedName>
        <fullName evidence="13">8-oxo-dGTP diphosphatase</fullName>
        <ecNumber evidence="12">3.6.1.55</ecNumber>
    </recommendedName>
    <alternativeName>
        <fullName evidence="16">7,8-dihydro-8-oxoguanine-triphosphatase</fullName>
    </alternativeName>
    <alternativeName>
        <fullName evidence="15">Mutator protein MutT</fullName>
    </alternativeName>
    <alternativeName>
        <fullName evidence="14">dGTP pyrophosphohydrolase</fullName>
    </alternativeName>
</protein>
<dbReference type="InterPro" id="IPR000086">
    <property type="entry name" value="NUDIX_hydrolase_dom"/>
</dbReference>
<sequence length="327" mass="36012">MTSNELHIAVGVIVNERGDVLIAQRPSDRHQGGLWEFPGGKVEAGENVREALARELDEELNLAIDRARPLIRIHHDYPEYPVLLDVWRIDRWHGEPFGREGQPIKWQPIEHLDVSAFPAANRAIIHAVQLPAHYLISPDIAGDHRVFLEQAEACLRAGTRLLQLRCRRLSAIDFRELATATRALCHHYGAELLLNASPGEVLSCGADGVHLPSARLLQMNERPLGSDYMVAASCHNRMEVEHACRLGLDFIVVSPVQPTSSHPEATPLGWDGLRWLSECATIPVYALGGMQPQHLPQAWDGGAQGVAMLSAVWQAADPGAVVRDCTG</sequence>
<evidence type="ECO:0000313" key="20">
    <source>
        <dbReference type="EMBL" id="MCS3902265.1"/>
    </source>
</evidence>
<evidence type="ECO:0000313" key="21">
    <source>
        <dbReference type="Proteomes" id="UP001204445"/>
    </source>
</evidence>
<evidence type="ECO:0000256" key="6">
    <source>
        <dbReference type="ARBA" id="ARBA00022763"/>
    </source>
</evidence>
<evidence type="ECO:0000256" key="8">
    <source>
        <dbReference type="ARBA" id="ARBA00022842"/>
    </source>
</evidence>
<dbReference type="GO" id="GO:0006281">
    <property type="term" value="P:DNA repair"/>
    <property type="evidence" value="ECO:0007669"/>
    <property type="project" value="UniProtKB-KW"/>
</dbReference>
<dbReference type="GO" id="GO:0035539">
    <property type="term" value="F:8-oxo-7,8-dihydrodeoxyguanosine triphosphate pyrophosphatase activity"/>
    <property type="evidence" value="ECO:0007669"/>
    <property type="project" value="UniProtKB-EC"/>
</dbReference>
<dbReference type="EMBL" id="JANUCT010000001">
    <property type="protein sequence ID" value="MCS3902265.1"/>
    <property type="molecule type" value="Genomic_DNA"/>
</dbReference>
<evidence type="ECO:0000256" key="16">
    <source>
        <dbReference type="ARBA" id="ARBA00042798"/>
    </source>
</evidence>
<dbReference type="InterPro" id="IPR003561">
    <property type="entry name" value="Mutator_MutT"/>
</dbReference>
<dbReference type="SUPFAM" id="SSF55811">
    <property type="entry name" value="Nudix"/>
    <property type="match status" value="1"/>
</dbReference>
<comment type="catalytic activity">
    <reaction evidence="11">
        <text>8-oxo-GTP + H2O = 8-oxo-GMP + diphosphate + H(+)</text>
        <dbReference type="Rhea" id="RHEA:67616"/>
        <dbReference type="ChEBI" id="CHEBI:15377"/>
        <dbReference type="ChEBI" id="CHEBI:15378"/>
        <dbReference type="ChEBI" id="CHEBI:33019"/>
        <dbReference type="ChEBI" id="CHEBI:143553"/>
        <dbReference type="ChEBI" id="CHEBI:145694"/>
    </reaction>
</comment>
<dbReference type="InterPro" id="IPR020084">
    <property type="entry name" value="NUDIX_hydrolase_CS"/>
</dbReference>
<keyword evidence="6" id="KW-0227">DNA damage</keyword>
<feature type="binding site" evidence="18">
    <location>
        <position position="59"/>
    </location>
    <ligand>
        <name>Mg(2+)</name>
        <dbReference type="ChEBI" id="CHEBI:18420"/>
    </ligand>
</feature>
<dbReference type="InterPro" id="IPR013785">
    <property type="entry name" value="Aldolase_TIM"/>
</dbReference>
<dbReference type="GO" id="GO:0046872">
    <property type="term" value="F:metal ion binding"/>
    <property type="evidence" value="ECO:0007669"/>
    <property type="project" value="UniProtKB-KW"/>
</dbReference>
<dbReference type="EC" id="3.6.1.55" evidence="12"/>
<dbReference type="NCBIfam" id="TIGR00586">
    <property type="entry name" value="mutt"/>
    <property type="match status" value="1"/>
</dbReference>
<comment type="similarity">
    <text evidence="2">Belongs to the Nudix hydrolase family.</text>
</comment>
<feature type="domain" description="Nudix hydrolase" evidence="19">
    <location>
        <begin position="5"/>
        <end position="130"/>
    </location>
</feature>
<dbReference type="InterPro" id="IPR022998">
    <property type="entry name" value="ThiamineP_synth_TenI"/>
</dbReference>
<proteinExistence type="inferred from homology"/>
<dbReference type="PANTHER" id="PTHR47707:SF1">
    <property type="entry name" value="NUDIX HYDROLASE FAMILY PROTEIN"/>
    <property type="match status" value="1"/>
</dbReference>
<dbReference type="GO" id="GO:0044716">
    <property type="term" value="F:8-oxo-GDP phosphatase activity"/>
    <property type="evidence" value="ECO:0007669"/>
    <property type="project" value="TreeGrafter"/>
</dbReference>
<dbReference type="NCBIfam" id="NF006530">
    <property type="entry name" value="PRK08999.1"/>
    <property type="match status" value="1"/>
</dbReference>
<dbReference type="Proteomes" id="UP001204445">
    <property type="component" value="Unassembled WGS sequence"/>
</dbReference>
<evidence type="ECO:0000259" key="19">
    <source>
        <dbReference type="PROSITE" id="PS51462"/>
    </source>
</evidence>
<dbReference type="CDD" id="cd03425">
    <property type="entry name" value="NUDIX_MutT_NudA_like"/>
    <property type="match status" value="1"/>
</dbReference>
<keyword evidence="9" id="KW-0234">DNA repair</keyword>
<dbReference type="Pfam" id="PF14815">
    <property type="entry name" value="NUDIX_4"/>
    <property type="match status" value="1"/>
</dbReference>
<dbReference type="PRINTS" id="PR00502">
    <property type="entry name" value="NUDIXFAMILY"/>
</dbReference>
<keyword evidence="21" id="KW-1185">Reference proteome</keyword>
<evidence type="ECO:0000256" key="10">
    <source>
        <dbReference type="ARBA" id="ARBA00035861"/>
    </source>
</evidence>
<organism evidence="20 21">
    <name type="scientific">Methylohalomonas lacus</name>
    <dbReference type="NCBI Taxonomy" id="398773"/>
    <lineage>
        <taxon>Bacteria</taxon>
        <taxon>Pseudomonadati</taxon>
        <taxon>Pseudomonadota</taxon>
        <taxon>Gammaproteobacteria</taxon>
        <taxon>Methylohalomonadales</taxon>
        <taxon>Methylohalomonadaceae</taxon>
        <taxon>Methylohalomonas</taxon>
    </lineage>
</organism>
<dbReference type="GO" id="GO:0008413">
    <property type="term" value="F:8-oxo-7,8-dihydroguanosine triphosphate pyrophosphatase activity"/>
    <property type="evidence" value="ECO:0007669"/>
    <property type="project" value="InterPro"/>
</dbReference>
<accession>A0AAE3HH91</accession>
<dbReference type="AlphaFoldDB" id="A0AAE3HH91"/>
<feature type="binding site" evidence="17">
    <location>
        <position position="121"/>
    </location>
    <ligand>
        <name>8-oxo-dGTP</name>
        <dbReference type="ChEBI" id="CHEBI:77896"/>
    </ligand>
</feature>
<evidence type="ECO:0000256" key="14">
    <source>
        <dbReference type="ARBA" id="ARBA00041592"/>
    </source>
</evidence>
<dbReference type="Pfam" id="PF02581">
    <property type="entry name" value="TMP-TENI"/>
    <property type="match status" value="1"/>
</dbReference>
<dbReference type="InterPro" id="IPR015797">
    <property type="entry name" value="NUDIX_hydrolase-like_dom_sf"/>
</dbReference>
<evidence type="ECO:0000256" key="18">
    <source>
        <dbReference type="PIRSR" id="PIRSR603561-2"/>
    </source>
</evidence>
<dbReference type="PROSITE" id="PS00893">
    <property type="entry name" value="NUDIX_BOX"/>
    <property type="match status" value="1"/>
</dbReference>
<evidence type="ECO:0000256" key="9">
    <source>
        <dbReference type="ARBA" id="ARBA00023204"/>
    </source>
</evidence>
<dbReference type="RefSeq" id="WP_259053726.1">
    <property type="nucleotide sequence ID" value="NZ_JANUCT010000001.1"/>
</dbReference>
<keyword evidence="7 20" id="KW-0378">Hydrolase</keyword>
<name>A0AAE3HH91_9GAMM</name>
<keyword evidence="8 18" id="KW-0460">Magnesium</keyword>
<feature type="binding site" evidence="17">
    <location>
        <position position="25"/>
    </location>
    <ligand>
        <name>8-oxo-dGTP</name>
        <dbReference type="ChEBI" id="CHEBI:77896"/>
    </ligand>
</feature>
<dbReference type="InterPro" id="IPR020476">
    <property type="entry name" value="Nudix_hydrolase"/>
</dbReference>